<keyword evidence="5 7" id="KW-0408">Iron</keyword>
<dbReference type="SUPFAM" id="SSF48264">
    <property type="entry name" value="Cytochrome P450"/>
    <property type="match status" value="1"/>
</dbReference>
<dbReference type="RefSeq" id="WP_020937648.1">
    <property type="nucleotide sequence ID" value="NZ_JBIAXV010000009.1"/>
</dbReference>
<evidence type="ECO:0000256" key="2">
    <source>
        <dbReference type="ARBA" id="ARBA00022617"/>
    </source>
</evidence>
<name>B0B511_STRCU</name>
<sequence>MSETVRPVDGLPMTRGTCPFDPAPELAELREEQPVARMVFPDGHLGWLITGYDEVRRLLAARGMSSRGDLLRTPIPLPMAGNRTELAPGMFTAMDPPEHTHYRRRLTAWFSARRTRTMEPRLTEHVDLYLGRMIEEGGPTDLVAAFAEPVAGLVICELLGVPADRRDVFVKGIKALLTVHSSAEEAIAGWQNVGGQLMELIRAKREEPTDDLLGTLVSDGAFSDEELATIGSVLLVGGYDTSKNMIALGTFALLAHPDQYAALAADPGLGAGAVEELLRYVTVMHAGSIRAAGADMDFDGHHFTEGDAVSLSLAAANRDPSLCEDPDRLDITRPPVAHLSFGYGIHQCVGQQLARLELRIAFEGLARRLPGLRLAIPEDQVRTNPESIIYGVHELPVTW</sequence>
<dbReference type="OMA" id="MDEPQHS"/>
<dbReference type="PRINTS" id="PR00385">
    <property type="entry name" value="P450"/>
</dbReference>
<dbReference type="CDD" id="cd11030">
    <property type="entry name" value="CYP105-like"/>
    <property type="match status" value="1"/>
</dbReference>
<evidence type="ECO:0000256" key="5">
    <source>
        <dbReference type="ARBA" id="ARBA00023004"/>
    </source>
</evidence>
<dbReference type="InterPro" id="IPR017972">
    <property type="entry name" value="Cyt_P450_CS"/>
</dbReference>
<dbReference type="PROSITE" id="PS00086">
    <property type="entry name" value="CYTOCHROME_P450"/>
    <property type="match status" value="1"/>
</dbReference>
<keyword evidence="3 7" id="KW-0479">Metal-binding</keyword>
<dbReference type="InterPro" id="IPR002397">
    <property type="entry name" value="Cyt_P450_B"/>
</dbReference>
<evidence type="ECO:0000256" key="7">
    <source>
        <dbReference type="RuleBase" id="RU000461"/>
    </source>
</evidence>
<comment type="similarity">
    <text evidence="1 7">Belongs to the cytochrome P450 family.</text>
</comment>
<dbReference type="GO" id="GO:0005506">
    <property type="term" value="F:iron ion binding"/>
    <property type="evidence" value="ECO:0007669"/>
    <property type="project" value="InterPro"/>
</dbReference>
<dbReference type="PANTHER" id="PTHR46696:SF1">
    <property type="entry name" value="CYTOCHROME P450 YJIB-RELATED"/>
    <property type="match status" value="1"/>
</dbReference>
<dbReference type="AlphaFoldDB" id="B0B511"/>
<proteinExistence type="inferred from homology"/>
<dbReference type="InterPro" id="IPR036396">
    <property type="entry name" value="Cyt_P450_sf"/>
</dbReference>
<dbReference type="Pfam" id="PF00067">
    <property type="entry name" value="p450"/>
    <property type="match status" value="1"/>
</dbReference>
<keyword evidence="4 7" id="KW-0560">Oxidoreductase</keyword>
<protein>
    <submittedName>
        <fullName evidence="8">Putative cytochrome P450 hydroxylase</fullName>
    </submittedName>
</protein>
<dbReference type="GO" id="GO:0016705">
    <property type="term" value="F:oxidoreductase activity, acting on paired donors, with incorporation or reduction of molecular oxygen"/>
    <property type="evidence" value="ECO:0007669"/>
    <property type="project" value="InterPro"/>
</dbReference>
<dbReference type="PRINTS" id="PR00359">
    <property type="entry name" value="BP450"/>
</dbReference>
<evidence type="ECO:0000313" key="8">
    <source>
        <dbReference type="EMBL" id="CAN89640.1"/>
    </source>
</evidence>
<reference evidence="8" key="1">
    <citation type="journal article" date="2008" name="Chem. Biol.">
        <title>Molecular Analysis of the Kirromycin Biosynthetic Gene Cluster Revealed beta-Alanine as Precursor of the Pyridone Moiety.</title>
        <authorList>
            <person name="Weber T."/>
            <person name="Laiple K.J."/>
            <person name="Pross E.K."/>
            <person name="Textor A."/>
            <person name="Grond S."/>
            <person name="Welzel K."/>
            <person name="Pelzer S."/>
            <person name="Vente A."/>
            <person name="Wohlleben W."/>
        </authorList>
    </citation>
    <scope>NUCLEOTIDE SEQUENCE</scope>
    <source>
        <strain evidence="8">Tu 365</strain>
    </source>
</reference>
<keyword evidence="6 7" id="KW-0503">Monooxygenase</keyword>
<dbReference type="FunFam" id="1.10.630.10:FF:000018">
    <property type="entry name" value="Cytochrome P450 monooxygenase"/>
    <property type="match status" value="1"/>
</dbReference>
<accession>B0B511</accession>
<dbReference type="Gene3D" id="1.10.630.10">
    <property type="entry name" value="Cytochrome P450"/>
    <property type="match status" value="1"/>
</dbReference>
<evidence type="ECO:0000256" key="1">
    <source>
        <dbReference type="ARBA" id="ARBA00010617"/>
    </source>
</evidence>
<keyword evidence="2 7" id="KW-0349">Heme</keyword>
<evidence type="ECO:0000256" key="4">
    <source>
        <dbReference type="ARBA" id="ARBA00023002"/>
    </source>
</evidence>
<evidence type="ECO:0000256" key="3">
    <source>
        <dbReference type="ARBA" id="ARBA00022723"/>
    </source>
</evidence>
<evidence type="ECO:0000256" key="6">
    <source>
        <dbReference type="ARBA" id="ARBA00023033"/>
    </source>
</evidence>
<organism evidence="8">
    <name type="scientific">Streptomyces collinus</name>
    <dbReference type="NCBI Taxonomy" id="42684"/>
    <lineage>
        <taxon>Bacteria</taxon>
        <taxon>Bacillati</taxon>
        <taxon>Actinomycetota</taxon>
        <taxon>Actinomycetes</taxon>
        <taxon>Kitasatosporales</taxon>
        <taxon>Streptomycetaceae</taxon>
        <taxon>Streptomyces</taxon>
    </lineage>
</organism>
<dbReference type="PANTHER" id="PTHR46696">
    <property type="entry name" value="P450, PUTATIVE (EUROFUNG)-RELATED"/>
    <property type="match status" value="1"/>
</dbReference>
<dbReference type="GO" id="GO:0020037">
    <property type="term" value="F:heme binding"/>
    <property type="evidence" value="ECO:0007669"/>
    <property type="project" value="InterPro"/>
</dbReference>
<dbReference type="EMBL" id="AM746336">
    <property type="protein sequence ID" value="CAN89640.1"/>
    <property type="molecule type" value="Genomic_DNA"/>
</dbReference>
<gene>
    <name evidence="8" type="primary">kirOI</name>
</gene>
<dbReference type="InterPro" id="IPR001128">
    <property type="entry name" value="Cyt_P450"/>
</dbReference>
<dbReference type="GO" id="GO:0004497">
    <property type="term" value="F:monooxygenase activity"/>
    <property type="evidence" value="ECO:0007669"/>
    <property type="project" value="UniProtKB-KW"/>
</dbReference>